<protein>
    <submittedName>
        <fullName evidence="1">Uncharacterized protein</fullName>
    </submittedName>
</protein>
<name>I4AQQ2_BERLS</name>
<evidence type="ECO:0000313" key="1">
    <source>
        <dbReference type="EMBL" id="AFM06287.1"/>
    </source>
</evidence>
<dbReference type="EMBL" id="CP003345">
    <property type="protein sequence ID" value="AFM06287.1"/>
    <property type="molecule type" value="Genomic_DNA"/>
</dbReference>
<dbReference type="KEGG" id="fli:Fleli_3985"/>
<dbReference type="HOGENOM" id="CLU_2616832_0_0_10"/>
<dbReference type="RefSeq" id="WP_014799710.1">
    <property type="nucleotide sequence ID" value="NC_018018.1"/>
</dbReference>
<dbReference type="Proteomes" id="UP000006054">
    <property type="component" value="Chromosome"/>
</dbReference>
<dbReference type="AlphaFoldDB" id="I4AQQ2"/>
<evidence type="ECO:0000313" key="2">
    <source>
        <dbReference type="Proteomes" id="UP000006054"/>
    </source>
</evidence>
<sequence>MFLNNYTSQENLISIEEPSSFFAQTLPSTTWNLKSQDDDDTEFNLDDDFSDIDLDPDFDEFDTDFDEYDDYISEDDEF</sequence>
<reference evidence="2" key="1">
    <citation type="submission" date="2012-06" db="EMBL/GenBank/DDBJ databases">
        <title>The complete genome of Flexibacter litoralis DSM 6794.</title>
        <authorList>
            <person name="Lucas S."/>
            <person name="Copeland A."/>
            <person name="Lapidus A."/>
            <person name="Glavina del Rio T."/>
            <person name="Dalin E."/>
            <person name="Tice H."/>
            <person name="Bruce D."/>
            <person name="Goodwin L."/>
            <person name="Pitluck S."/>
            <person name="Peters L."/>
            <person name="Ovchinnikova G."/>
            <person name="Lu M."/>
            <person name="Kyrpides N."/>
            <person name="Mavromatis K."/>
            <person name="Ivanova N."/>
            <person name="Brettin T."/>
            <person name="Detter J.C."/>
            <person name="Han C."/>
            <person name="Larimer F."/>
            <person name="Land M."/>
            <person name="Hauser L."/>
            <person name="Markowitz V."/>
            <person name="Cheng J.-F."/>
            <person name="Hugenholtz P."/>
            <person name="Woyke T."/>
            <person name="Wu D."/>
            <person name="Spring S."/>
            <person name="Lang E."/>
            <person name="Kopitz M."/>
            <person name="Brambilla E."/>
            <person name="Klenk H.-P."/>
            <person name="Eisen J.A."/>
        </authorList>
    </citation>
    <scope>NUCLEOTIDE SEQUENCE [LARGE SCALE GENOMIC DNA]</scope>
    <source>
        <strain evidence="2">ATCC 23117 / DSM 6794 / NBRC 15988 / NCIMB 1366 / Sio-4</strain>
    </source>
</reference>
<gene>
    <name evidence="1" type="ordered locus">Fleli_3985</name>
</gene>
<proteinExistence type="predicted"/>
<keyword evidence="2" id="KW-1185">Reference proteome</keyword>
<accession>I4AQQ2</accession>
<organism evidence="1 2">
    <name type="scientific">Bernardetia litoralis (strain ATCC 23117 / DSM 6794 / NBRC 15988 / NCIMB 1366 / Fx l1 / Sio-4)</name>
    <name type="common">Flexibacter litoralis</name>
    <dbReference type="NCBI Taxonomy" id="880071"/>
    <lineage>
        <taxon>Bacteria</taxon>
        <taxon>Pseudomonadati</taxon>
        <taxon>Bacteroidota</taxon>
        <taxon>Cytophagia</taxon>
        <taxon>Cytophagales</taxon>
        <taxon>Bernardetiaceae</taxon>
        <taxon>Bernardetia</taxon>
    </lineage>
</organism>